<evidence type="ECO:0000313" key="4">
    <source>
        <dbReference type="EMBL" id="TDO13974.1"/>
    </source>
</evidence>
<keyword evidence="5" id="KW-1185">Reference proteome</keyword>
<evidence type="ECO:0000256" key="2">
    <source>
        <dbReference type="SAM" id="MobiDB-lite"/>
    </source>
</evidence>
<name>A0A4R6HYK2_9GAMM</name>
<feature type="domain" description="UspA" evidence="3">
    <location>
        <begin position="32"/>
        <end position="179"/>
    </location>
</feature>
<reference evidence="4 5" key="1">
    <citation type="submission" date="2019-03" db="EMBL/GenBank/DDBJ databases">
        <title>Freshwater and sediment microbial communities from various areas in North America, analyzing microbe dynamics in response to fracking.</title>
        <authorList>
            <person name="Lamendella R."/>
        </authorList>
    </citation>
    <scope>NUCLEOTIDE SEQUENCE [LARGE SCALE GENOMIC DNA]</scope>
    <source>
        <strain evidence="4 5">1_TX</strain>
    </source>
</reference>
<evidence type="ECO:0000313" key="5">
    <source>
        <dbReference type="Proteomes" id="UP000295150"/>
    </source>
</evidence>
<gene>
    <name evidence="4" type="ORF">DFO68_103199</name>
</gene>
<proteinExistence type="inferred from homology"/>
<comment type="similarity">
    <text evidence="1">Belongs to the universal stress protein A family.</text>
</comment>
<dbReference type="PRINTS" id="PR01438">
    <property type="entry name" value="UNVRSLSTRESS"/>
</dbReference>
<dbReference type="EMBL" id="SNWH01000003">
    <property type="protein sequence ID" value="TDO13974.1"/>
    <property type="molecule type" value="Genomic_DNA"/>
</dbReference>
<organism evidence="4 5">
    <name type="scientific">Halomonas ventosae</name>
    <dbReference type="NCBI Taxonomy" id="229007"/>
    <lineage>
        <taxon>Bacteria</taxon>
        <taxon>Pseudomonadati</taxon>
        <taxon>Pseudomonadota</taxon>
        <taxon>Gammaproteobacteria</taxon>
        <taxon>Oceanospirillales</taxon>
        <taxon>Halomonadaceae</taxon>
        <taxon>Halomonas</taxon>
    </lineage>
</organism>
<dbReference type="CDD" id="cd00293">
    <property type="entry name" value="USP-like"/>
    <property type="match status" value="1"/>
</dbReference>
<evidence type="ECO:0000259" key="3">
    <source>
        <dbReference type="Pfam" id="PF00582"/>
    </source>
</evidence>
<comment type="caution">
    <text evidence="4">The sequence shown here is derived from an EMBL/GenBank/DDBJ whole genome shotgun (WGS) entry which is preliminary data.</text>
</comment>
<dbReference type="SUPFAM" id="SSF52402">
    <property type="entry name" value="Adenine nucleotide alpha hydrolases-like"/>
    <property type="match status" value="1"/>
</dbReference>
<dbReference type="Gene3D" id="3.40.50.12370">
    <property type="match status" value="1"/>
</dbReference>
<dbReference type="InterPro" id="IPR006015">
    <property type="entry name" value="Universal_stress_UspA"/>
</dbReference>
<sequence>MMMSTRSLMMNVDESRSGPEEQGGGGEIPVSRVLALLDASRHSLAALAAAVDLAVMRHAELVALYVEDQDLLGSAGFPFAREIGATSGRVRRLSRSDLEASMARQARRVTEALDAAVAGRELRHQLRVSRGRVISEALSHAGPGDLLVLGKAGLSGHWGVRLGSTSRALILEAPCTVIIWDERLSLARGPLRTLDDPGAGGEFPPVLEALTRLFDGREILPARDARQLEQQLAHVDSGALLLHRPQLARLVDQDADLLARLLIPVIVVP</sequence>
<evidence type="ECO:0000256" key="1">
    <source>
        <dbReference type="ARBA" id="ARBA00008791"/>
    </source>
</evidence>
<feature type="region of interest" description="Disordered" evidence="2">
    <location>
        <begin position="1"/>
        <end position="26"/>
    </location>
</feature>
<dbReference type="Proteomes" id="UP000295150">
    <property type="component" value="Unassembled WGS sequence"/>
</dbReference>
<dbReference type="Pfam" id="PF00582">
    <property type="entry name" value="Usp"/>
    <property type="match status" value="1"/>
</dbReference>
<dbReference type="InterPro" id="IPR006016">
    <property type="entry name" value="UspA"/>
</dbReference>
<dbReference type="AlphaFoldDB" id="A0A4R6HYK2"/>
<dbReference type="OrthoDB" id="6361295at2"/>
<accession>A0A4R6HYK2</accession>
<protein>
    <submittedName>
        <fullName evidence="4">Nucleotide-binding universal stress UspA family protein</fullName>
    </submittedName>
</protein>